<reference evidence="1 2" key="1">
    <citation type="journal article" date="2019" name="Int. J. Syst. Evol. Microbiol.">
        <title>The Global Catalogue of Microorganisms (GCM) 10K type strain sequencing project: providing services to taxonomists for standard genome sequencing and annotation.</title>
        <authorList>
            <consortium name="The Broad Institute Genomics Platform"/>
            <consortium name="The Broad Institute Genome Sequencing Center for Infectious Disease"/>
            <person name="Wu L."/>
            <person name="Ma J."/>
        </authorList>
    </citation>
    <scope>NUCLEOTIDE SEQUENCE [LARGE SCALE GENOMIC DNA]</scope>
    <source>
        <strain evidence="1 2">JCM 15896</strain>
    </source>
</reference>
<dbReference type="RefSeq" id="WP_343856988.1">
    <property type="nucleotide sequence ID" value="NZ_BAAAFD010000002.1"/>
</dbReference>
<gene>
    <name evidence="1" type="ORF">GCM10009114_09140</name>
</gene>
<sequence>MRIRKVAEPFKHIAANTVKCISIGEAIAEFQPSGAVISLDQKRQQKQMEMEINELASGTHRK</sequence>
<accession>A0ABN1LF79</accession>
<dbReference type="Proteomes" id="UP001500359">
    <property type="component" value="Unassembled WGS sequence"/>
</dbReference>
<name>A0ABN1LF79_9ALTE</name>
<keyword evidence="2" id="KW-1185">Reference proteome</keyword>
<dbReference type="EMBL" id="BAAAFD010000002">
    <property type="protein sequence ID" value="GAA0854199.1"/>
    <property type="molecule type" value="Genomic_DNA"/>
</dbReference>
<comment type="caution">
    <text evidence="1">The sequence shown here is derived from an EMBL/GenBank/DDBJ whole genome shotgun (WGS) entry which is preliminary data.</text>
</comment>
<organism evidence="1 2">
    <name type="scientific">Aliiglaciecola litoralis</name>
    <dbReference type="NCBI Taxonomy" id="582857"/>
    <lineage>
        <taxon>Bacteria</taxon>
        <taxon>Pseudomonadati</taxon>
        <taxon>Pseudomonadota</taxon>
        <taxon>Gammaproteobacteria</taxon>
        <taxon>Alteromonadales</taxon>
        <taxon>Alteromonadaceae</taxon>
        <taxon>Aliiglaciecola</taxon>
    </lineage>
</organism>
<evidence type="ECO:0000313" key="2">
    <source>
        <dbReference type="Proteomes" id="UP001500359"/>
    </source>
</evidence>
<protein>
    <submittedName>
        <fullName evidence="1">Uncharacterized protein</fullName>
    </submittedName>
</protein>
<evidence type="ECO:0000313" key="1">
    <source>
        <dbReference type="EMBL" id="GAA0854199.1"/>
    </source>
</evidence>
<proteinExistence type="predicted"/>